<dbReference type="Proteomes" id="UP000808337">
    <property type="component" value="Unassembled WGS sequence"/>
</dbReference>
<evidence type="ECO:0000313" key="3">
    <source>
        <dbReference type="Proteomes" id="UP000808337"/>
    </source>
</evidence>
<organism evidence="2 3">
    <name type="scientific">Candidatus Opimibacter skivensis</name>
    <dbReference type="NCBI Taxonomy" id="2982028"/>
    <lineage>
        <taxon>Bacteria</taxon>
        <taxon>Pseudomonadati</taxon>
        <taxon>Bacteroidota</taxon>
        <taxon>Saprospiria</taxon>
        <taxon>Saprospirales</taxon>
        <taxon>Saprospiraceae</taxon>
        <taxon>Candidatus Opimibacter</taxon>
    </lineage>
</organism>
<proteinExistence type="predicted"/>
<sequence>MIHKKTDNQDISIQVEDGDIKELKVDGKEIAPEQFNHYDSVIDELFGSMEAPPSAEGFNFTMPAMPPMPDMPEMPDMPPSSFSYTMPVMPPMPPMPSMGMNEMELEHLFGDDSNLAILRDGHLEELLKGQMGNLSFLSDTNNPEGAKIIIIRNGDSTVIVSPDIQWAEGSPAPSMNRDIYIQNGDNWKKQQQAWKEQEEELKKHWEENAGQWQDNWREQQAHMQAEQERLRSEGDRMREQGDKIREESREYMNSGDYNRALEDALKRELETPRAYTFMAPRMGMTEEMVEEGLVQPGEEADVILTPDKLKINGKKMPENIHQKYLRMYEQQQGVELSGNSRVEFKTKSRRSM</sequence>
<evidence type="ECO:0000256" key="1">
    <source>
        <dbReference type="SAM" id="MobiDB-lite"/>
    </source>
</evidence>
<name>A0A9D7SW57_9BACT</name>
<evidence type="ECO:0000313" key="2">
    <source>
        <dbReference type="EMBL" id="MBK9983078.1"/>
    </source>
</evidence>
<feature type="region of interest" description="Disordered" evidence="1">
    <location>
        <begin position="219"/>
        <end position="239"/>
    </location>
</feature>
<protein>
    <submittedName>
        <fullName evidence="2">Uncharacterized protein</fullName>
    </submittedName>
</protein>
<dbReference type="AlphaFoldDB" id="A0A9D7SW57"/>
<comment type="caution">
    <text evidence="2">The sequence shown here is derived from an EMBL/GenBank/DDBJ whole genome shotgun (WGS) entry which is preliminary data.</text>
</comment>
<gene>
    <name evidence="2" type="ORF">IPP15_11760</name>
</gene>
<dbReference type="EMBL" id="JADKGY010000008">
    <property type="protein sequence ID" value="MBK9983078.1"/>
    <property type="molecule type" value="Genomic_DNA"/>
</dbReference>
<reference evidence="2 3" key="1">
    <citation type="submission" date="2020-10" db="EMBL/GenBank/DDBJ databases">
        <title>Connecting structure to function with the recovery of over 1000 high-quality activated sludge metagenome-assembled genomes encoding full-length rRNA genes using long-read sequencing.</title>
        <authorList>
            <person name="Singleton C.M."/>
            <person name="Petriglieri F."/>
            <person name="Kristensen J.M."/>
            <person name="Kirkegaard R.H."/>
            <person name="Michaelsen T.Y."/>
            <person name="Andersen M.H."/>
            <person name="Karst S.M."/>
            <person name="Dueholm M.S."/>
            <person name="Nielsen P.H."/>
            <person name="Albertsen M."/>
        </authorList>
    </citation>
    <scope>NUCLEOTIDE SEQUENCE [LARGE SCALE GENOMIC DNA]</scope>
    <source>
        <strain evidence="2">Ribe_18-Q3-R11-54_MAXAC.273</strain>
    </source>
</reference>
<accession>A0A9D7SW57</accession>